<reference evidence="2" key="1">
    <citation type="submission" date="2016-05" db="EMBL/GenBank/DDBJ databases">
        <title>Comparative genomics of biotechnologically important yeasts.</title>
        <authorList>
            <consortium name="DOE Joint Genome Institute"/>
            <person name="Riley R."/>
            <person name="Haridas S."/>
            <person name="Wolfe K.H."/>
            <person name="Lopes M.R."/>
            <person name="Hittinger C.T."/>
            <person name="Goker M."/>
            <person name="Salamov A."/>
            <person name="Wisecaver J."/>
            <person name="Long T.M."/>
            <person name="Aerts A.L."/>
            <person name="Barry K."/>
            <person name="Choi C."/>
            <person name="Clum A."/>
            <person name="Coughlan A.Y."/>
            <person name="Deshpande S."/>
            <person name="Douglass A.P."/>
            <person name="Hanson S.J."/>
            <person name="Klenk H.-P."/>
            <person name="Labutti K."/>
            <person name="Lapidus A."/>
            <person name="Lindquist E."/>
            <person name="Lipzen A."/>
            <person name="Meier-Kolthoff J.P."/>
            <person name="Ohm R.A."/>
            <person name="Otillar R.P."/>
            <person name="Pangilinan J."/>
            <person name="Peng Y."/>
            <person name="Rokas A."/>
            <person name="Rosa C.A."/>
            <person name="Scheuner C."/>
            <person name="Sibirny A.A."/>
            <person name="Slot J.C."/>
            <person name="Stielow J.B."/>
            <person name="Sun H."/>
            <person name="Kurtzman C.P."/>
            <person name="Blackwell M."/>
            <person name="Grigoriev I.V."/>
            <person name="Jeffries T.W."/>
        </authorList>
    </citation>
    <scope>NUCLEOTIDE SEQUENCE [LARGE SCALE GENOMIC DNA]</scope>
    <source>
        <strain evidence="2">NRRL Y-12698</strain>
    </source>
</reference>
<protein>
    <submittedName>
        <fullName evidence="1">Uncharacterized protein</fullName>
    </submittedName>
</protein>
<dbReference type="EMBL" id="KV454426">
    <property type="protein sequence ID" value="ODQ83172.1"/>
    <property type="molecule type" value="Genomic_DNA"/>
</dbReference>
<proteinExistence type="predicted"/>
<dbReference type="Proteomes" id="UP000094336">
    <property type="component" value="Unassembled WGS sequence"/>
</dbReference>
<name>A0A1E3R1D0_9ASCO</name>
<dbReference type="AlphaFoldDB" id="A0A1E3R1D0"/>
<dbReference type="RefSeq" id="XP_018988500.1">
    <property type="nucleotide sequence ID" value="XM_019132748.1"/>
</dbReference>
<evidence type="ECO:0000313" key="1">
    <source>
        <dbReference type="EMBL" id="ODQ83172.1"/>
    </source>
</evidence>
<gene>
    <name evidence="1" type="ORF">BABINDRAFT_81774</name>
</gene>
<dbReference type="GeneID" id="30150601"/>
<keyword evidence="2" id="KW-1185">Reference proteome</keyword>
<accession>A0A1E3R1D0</accession>
<evidence type="ECO:0000313" key="2">
    <source>
        <dbReference type="Proteomes" id="UP000094336"/>
    </source>
</evidence>
<sequence>MCIRKVATSESSGLALITGERKIKRCMNLVSNDKKGPMLCLLPGNTLIASLGKGYSKFCCCYREYVCTCSHMLAFMRNYGGIWQPFRGKRAGSNANSKTTLRWYTRHKLCLDLNLESKRYIQMIVFR</sequence>
<organism evidence="1 2">
    <name type="scientific">Babjeviella inositovora NRRL Y-12698</name>
    <dbReference type="NCBI Taxonomy" id="984486"/>
    <lineage>
        <taxon>Eukaryota</taxon>
        <taxon>Fungi</taxon>
        <taxon>Dikarya</taxon>
        <taxon>Ascomycota</taxon>
        <taxon>Saccharomycotina</taxon>
        <taxon>Pichiomycetes</taxon>
        <taxon>Serinales incertae sedis</taxon>
        <taxon>Babjeviella</taxon>
    </lineage>
</organism>